<gene>
    <name evidence="4" type="ORF">BJX67DRAFT_347680</name>
</gene>
<proteinExistence type="predicted"/>
<dbReference type="Proteomes" id="UP001610432">
    <property type="component" value="Unassembled WGS sequence"/>
</dbReference>
<dbReference type="PANTHER" id="PTHR24198">
    <property type="entry name" value="ANKYRIN REPEAT AND PROTEIN KINASE DOMAIN-CONTAINING PROTEIN"/>
    <property type="match status" value="1"/>
</dbReference>
<keyword evidence="1" id="KW-0677">Repeat</keyword>
<sequence length="364" mass="41329">MSSPKLPLEVLLLIVEELQSQGDLNAFSQLNRAFYELVNPLLYKFNAERHESSAARWAIRNGHERTLRLALEAASEHLDFDDSITEPDYWWEWDDPRTLLRTEREPPAITEAIYGGHEGIVRILLEYGVNPNGSDGHESTLATAIRKDQTAIFELLLSVPRIDINCTRDNPLFTAIECGKLEMVRRLLQVGANIHVYTCYDPPMYDGAFDRHEYGGSTVLGTAAKFGQAHIVRYFVEECQLDPNELDDFGYPPLSWAVAEEEREVVALLLRHGAYPELAARNMIDAIKFGHVHLVRYLFEECQVDPNDQDEEGRALLYWAVQESSSEIAGLLVQHGASLEFAVRSLTTEDQKQRLRELALEMGL</sequence>
<feature type="repeat" description="ANK" evidence="3">
    <location>
        <begin position="312"/>
        <end position="344"/>
    </location>
</feature>
<dbReference type="PROSITE" id="PS50088">
    <property type="entry name" value="ANK_REPEAT"/>
    <property type="match status" value="2"/>
</dbReference>
<dbReference type="PROSITE" id="PS50297">
    <property type="entry name" value="ANK_REP_REGION"/>
    <property type="match status" value="1"/>
</dbReference>
<dbReference type="EMBL" id="JBFXLQ010000009">
    <property type="protein sequence ID" value="KAL2869605.1"/>
    <property type="molecule type" value="Genomic_DNA"/>
</dbReference>
<dbReference type="SUPFAM" id="SSF48403">
    <property type="entry name" value="Ankyrin repeat"/>
    <property type="match status" value="1"/>
</dbReference>
<dbReference type="Pfam" id="PF12796">
    <property type="entry name" value="Ank_2"/>
    <property type="match status" value="3"/>
</dbReference>
<dbReference type="PANTHER" id="PTHR24198:SF165">
    <property type="entry name" value="ANKYRIN REPEAT-CONTAINING PROTEIN-RELATED"/>
    <property type="match status" value="1"/>
</dbReference>
<protein>
    <submittedName>
        <fullName evidence="4">Ankyrin repeat-containing domain protein</fullName>
    </submittedName>
</protein>
<dbReference type="SMART" id="SM00248">
    <property type="entry name" value="ANK"/>
    <property type="match status" value="7"/>
</dbReference>
<dbReference type="InterPro" id="IPR036770">
    <property type="entry name" value="Ankyrin_rpt-contain_sf"/>
</dbReference>
<reference evidence="4 5" key="1">
    <citation type="submission" date="2024-07" db="EMBL/GenBank/DDBJ databases">
        <title>Section-level genome sequencing and comparative genomics of Aspergillus sections Usti and Cavernicolus.</title>
        <authorList>
            <consortium name="Lawrence Berkeley National Laboratory"/>
            <person name="Nybo J.L."/>
            <person name="Vesth T.C."/>
            <person name="Theobald S."/>
            <person name="Frisvad J.C."/>
            <person name="Larsen T.O."/>
            <person name="Kjaerboelling I."/>
            <person name="Rothschild-Mancinelli K."/>
            <person name="Lyhne E.K."/>
            <person name="Kogle M.E."/>
            <person name="Barry K."/>
            <person name="Clum A."/>
            <person name="Na H."/>
            <person name="Ledsgaard L."/>
            <person name="Lin J."/>
            <person name="Lipzen A."/>
            <person name="Kuo A."/>
            <person name="Riley R."/>
            <person name="Mondo S."/>
            <person name="Labutti K."/>
            <person name="Haridas S."/>
            <person name="Pangalinan J."/>
            <person name="Salamov A.A."/>
            <person name="Simmons B.A."/>
            <person name="Magnuson J.K."/>
            <person name="Chen J."/>
            <person name="Drula E."/>
            <person name="Henrissat B."/>
            <person name="Wiebenga A."/>
            <person name="Lubbers R.J."/>
            <person name="Gomes A.C."/>
            <person name="Macurrencykelacurrency M.R."/>
            <person name="Stajich J."/>
            <person name="Grigoriev I.V."/>
            <person name="Mortensen U.H."/>
            <person name="De Vries R.P."/>
            <person name="Baker S.E."/>
            <person name="Andersen M.R."/>
        </authorList>
    </citation>
    <scope>NUCLEOTIDE SEQUENCE [LARGE SCALE GENOMIC DNA]</scope>
    <source>
        <strain evidence="4 5">CBS 449.75</strain>
    </source>
</reference>
<name>A0ABR4LYJ9_9EURO</name>
<evidence type="ECO:0000256" key="2">
    <source>
        <dbReference type="ARBA" id="ARBA00023043"/>
    </source>
</evidence>
<dbReference type="Gene3D" id="1.25.40.20">
    <property type="entry name" value="Ankyrin repeat-containing domain"/>
    <property type="match status" value="3"/>
</dbReference>
<evidence type="ECO:0000256" key="3">
    <source>
        <dbReference type="PROSITE-ProRule" id="PRU00023"/>
    </source>
</evidence>
<dbReference type="RefSeq" id="XP_070888584.1">
    <property type="nucleotide sequence ID" value="XM_071028565.1"/>
</dbReference>
<accession>A0ABR4LYJ9</accession>
<feature type="repeat" description="ANK" evidence="3">
    <location>
        <begin position="167"/>
        <end position="199"/>
    </location>
</feature>
<dbReference type="InterPro" id="IPR002110">
    <property type="entry name" value="Ankyrin_rpt"/>
</dbReference>
<keyword evidence="2 3" id="KW-0040">ANK repeat</keyword>
<evidence type="ECO:0000256" key="1">
    <source>
        <dbReference type="ARBA" id="ARBA00022737"/>
    </source>
</evidence>
<keyword evidence="5" id="KW-1185">Reference proteome</keyword>
<evidence type="ECO:0000313" key="5">
    <source>
        <dbReference type="Proteomes" id="UP001610432"/>
    </source>
</evidence>
<organism evidence="4 5">
    <name type="scientific">Aspergillus lucknowensis</name>
    <dbReference type="NCBI Taxonomy" id="176173"/>
    <lineage>
        <taxon>Eukaryota</taxon>
        <taxon>Fungi</taxon>
        <taxon>Dikarya</taxon>
        <taxon>Ascomycota</taxon>
        <taxon>Pezizomycotina</taxon>
        <taxon>Eurotiomycetes</taxon>
        <taxon>Eurotiomycetidae</taxon>
        <taxon>Eurotiales</taxon>
        <taxon>Aspergillaceae</taxon>
        <taxon>Aspergillus</taxon>
        <taxon>Aspergillus subgen. Nidulantes</taxon>
    </lineage>
</organism>
<dbReference type="GeneID" id="98143637"/>
<comment type="caution">
    <text evidence="4">The sequence shown here is derived from an EMBL/GenBank/DDBJ whole genome shotgun (WGS) entry which is preliminary data.</text>
</comment>
<evidence type="ECO:0000313" key="4">
    <source>
        <dbReference type="EMBL" id="KAL2869605.1"/>
    </source>
</evidence>